<dbReference type="Gene3D" id="3.40.50.2000">
    <property type="entry name" value="Glycogen Phosphorylase B"/>
    <property type="match status" value="2"/>
</dbReference>
<reference evidence="4" key="1">
    <citation type="journal article" date="2012" name="BMC Genomics">
        <title>Phylogenomic analysis of UDP glycosyltransferase 1 multigene family in Linum usitatissimum identified genes with varied expression patterns.</title>
        <authorList>
            <person name="Barvkar V.T."/>
            <person name="Pardeshi V.C."/>
            <person name="Kale S.M."/>
            <person name="Kadoo N.Y."/>
            <person name="Gupta V.S."/>
        </authorList>
    </citation>
    <scope>NUCLEOTIDE SEQUENCE</scope>
</reference>
<accession>I2BHB0</accession>
<dbReference type="SUPFAM" id="SSF53756">
    <property type="entry name" value="UDP-Glycosyltransferase/glycogen phosphorylase"/>
    <property type="match status" value="1"/>
</dbReference>
<sequence length="480" mass="53529">MGPTGKPHAVLIPYPAQGHINPFMQLGKLLHSKGFHITFVNNHFNHDRLLRSKGIKFLKTCPDFVFESIPDGLGDSDPDATQSIDALSDSARKYMIGPLMELVERINGPDGRAPRITCVIPDGFMGFGLVAAERLGVPGVPFWTASACGFMAYLHIGQLIEKGLIPHKSESYESDGSLDTEVGWIPGMSHARLRDLPCATRTTNPEAILLNCLRDEVQADLRAPAIIFNIFEEFEDEIFFKIKKFYPHLYPIGPLSLLENHVVPLDSPIRTHRTTLWKEDVECLDWLDTRPHGSVVYVNYGSIVVLSENDFREFAWGLANSGHAFLWIVRPDVARDMATILNEEFYSAVEGRAMLASWCAQDKVLSHPSVGTFLTHCGWNSMVEGICGGKPMICCGYFAEQPTNCHFATKVWGIGVEIDPDVKRENISGWVKEMMEGEDGKRMKNKALEWKKKAEVATDIGGSAYESFNRVLNVLNSSLE</sequence>
<evidence type="ECO:0000256" key="1">
    <source>
        <dbReference type="ARBA" id="ARBA00009995"/>
    </source>
</evidence>
<dbReference type="PANTHER" id="PTHR11926">
    <property type="entry name" value="GLUCOSYL/GLUCURONOSYL TRANSFERASES"/>
    <property type="match status" value="1"/>
</dbReference>
<dbReference type="Pfam" id="PF00201">
    <property type="entry name" value="UDPGT"/>
    <property type="match status" value="1"/>
</dbReference>
<dbReference type="InterPro" id="IPR002213">
    <property type="entry name" value="UDP_glucos_trans"/>
</dbReference>
<keyword evidence="2" id="KW-0328">Glycosyltransferase</keyword>
<dbReference type="FunFam" id="3.40.50.2000:FF:000065">
    <property type="entry name" value="Glycosyltransferase"/>
    <property type="match status" value="1"/>
</dbReference>
<name>I2BHB0_LINUS</name>
<evidence type="ECO:0000256" key="2">
    <source>
        <dbReference type="ARBA" id="ARBA00022676"/>
    </source>
</evidence>
<comment type="similarity">
    <text evidence="1">Belongs to the UDP-glycosyltransferase family.</text>
</comment>
<dbReference type="FunFam" id="3.40.50.2000:FF:000060">
    <property type="entry name" value="Glycosyltransferase"/>
    <property type="match status" value="1"/>
</dbReference>
<dbReference type="GO" id="GO:0080043">
    <property type="term" value="F:quercetin 3-O-glucosyltransferase activity"/>
    <property type="evidence" value="ECO:0007669"/>
    <property type="project" value="TreeGrafter"/>
</dbReference>
<evidence type="ECO:0000313" key="4">
    <source>
        <dbReference type="EMBL" id="AFJ53006.1"/>
    </source>
</evidence>
<proteinExistence type="inferred from homology"/>
<keyword evidence="3 4" id="KW-0808">Transferase</keyword>
<evidence type="ECO:0000256" key="3">
    <source>
        <dbReference type="ARBA" id="ARBA00022679"/>
    </source>
</evidence>
<dbReference type="AlphaFoldDB" id="I2BHB0"/>
<dbReference type="PANTHER" id="PTHR11926:SF1547">
    <property type="entry name" value="GLYCOSYLTRANSFERASE"/>
    <property type="match status" value="1"/>
</dbReference>
<dbReference type="GO" id="GO:0080044">
    <property type="term" value="F:quercetin 7-O-glucosyltransferase activity"/>
    <property type="evidence" value="ECO:0007669"/>
    <property type="project" value="TreeGrafter"/>
</dbReference>
<protein>
    <submittedName>
        <fullName evidence="4">UDP-glycosyltransferase 1</fullName>
    </submittedName>
</protein>
<dbReference type="CDD" id="cd03784">
    <property type="entry name" value="GT1_Gtf-like"/>
    <property type="match status" value="1"/>
</dbReference>
<gene>
    <name evidence="4" type="primary">UGT85S1</name>
</gene>
<organism evidence="4">
    <name type="scientific">Linum usitatissimum</name>
    <name type="common">Flax</name>
    <name type="synonym">Linum humile</name>
    <dbReference type="NCBI Taxonomy" id="4006"/>
    <lineage>
        <taxon>Eukaryota</taxon>
        <taxon>Viridiplantae</taxon>
        <taxon>Streptophyta</taxon>
        <taxon>Embryophyta</taxon>
        <taxon>Tracheophyta</taxon>
        <taxon>Spermatophyta</taxon>
        <taxon>Magnoliopsida</taxon>
        <taxon>eudicotyledons</taxon>
        <taxon>Gunneridae</taxon>
        <taxon>Pentapetalae</taxon>
        <taxon>rosids</taxon>
        <taxon>fabids</taxon>
        <taxon>Malpighiales</taxon>
        <taxon>Linaceae</taxon>
        <taxon>Linum</taxon>
    </lineage>
</organism>
<dbReference type="EMBL" id="JN088379">
    <property type="protein sequence ID" value="AFJ53006.1"/>
    <property type="molecule type" value="Genomic_DNA"/>
</dbReference>